<keyword evidence="3" id="KW-1185">Reference proteome</keyword>
<dbReference type="Proteomes" id="UP000470246">
    <property type="component" value="Unassembled WGS sequence"/>
</dbReference>
<reference evidence="2 3" key="1">
    <citation type="submission" date="2020-02" db="EMBL/GenBank/DDBJ databases">
        <title>Geodermatophilus sabuli CPCC 205279 I12A-02694.</title>
        <authorList>
            <person name="Jiang Z."/>
        </authorList>
    </citation>
    <scope>NUCLEOTIDE SEQUENCE [LARGE SCALE GENOMIC DNA]</scope>
    <source>
        <strain evidence="2 3">I12A-02694</strain>
    </source>
</reference>
<comment type="caution">
    <text evidence="2">The sequence shown here is derived from an EMBL/GenBank/DDBJ whole genome shotgun (WGS) entry which is preliminary data.</text>
</comment>
<feature type="transmembrane region" description="Helical" evidence="1">
    <location>
        <begin position="20"/>
        <end position="43"/>
    </location>
</feature>
<accession>A0A7K3W708</accession>
<dbReference type="AlphaFoldDB" id="A0A7K3W708"/>
<feature type="transmembrane region" description="Helical" evidence="1">
    <location>
        <begin position="64"/>
        <end position="86"/>
    </location>
</feature>
<evidence type="ECO:0000256" key="1">
    <source>
        <dbReference type="SAM" id="Phobius"/>
    </source>
</evidence>
<keyword evidence="1" id="KW-0472">Membrane</keyword>
<evidence type="ECO:0000313" key="3">
    <source>
        <dbReference type="Proteomes" id="UP000470246"/>
    </source>
</evidence>
<evidence type="ECO:0000313" key="2">
    <source>
        <dbReference type="EMBL" id="NEK60612.1"/>
    </source>
</evidence>
<dbReference type="InterPro" id="IPR025058">
    <property type="entry name" value="DUF3995"/>
</dbReference>
<protein>
    <submittedName>
        <fullName evidence="2">DUF3995 domain-containing protein</fullName>
    </submittedName>
</protein>
<gene>
    <name evidence="2" type="ORF">GCU56_22400</name>
</gene>
<keyword evidence="1" id="KW-1133">Transmembrane helix</keyword>
<proteinExistence type="predicted"/>
<dbReference type="Pfam" id="PF13160">
    <property type="entry name" value="DUF3995"/>
    <property type="match status" value="1"/>
</dbReference>
<dbReference type="RefSeq" id="WP_163484406.1">
    <property type="nucleotide sequence ID" value="NZ_JAAGWF010000032.1"/>
</dbReference>
<organism evidence="2 3">
    <name type="scientific">Geodermatophilus sabuli</name>
    <dbReference type="NCBI Taxonomy" id="1564158"/>
    <lineage>
        <taxon>Bacteria</taxon>
        <taxon>Bacillati</taxon>
        <taxon>Actinomycetota</taxon>
        <taxon>Actinomycetes</taxon>
        <taxon>Geodermatophilales</taxon>
        <taxon>Geodermatophilaceae</taxon>
        <taxon>Geodermatophilus</taxon>
    </lineage>
</organism>
<name>A0A7K3W708_9ACTN</name>
<sequence length="135" mass="14034">MLLATVGGGLEDLARRGGAAAVLLGIGVVAAKVAGAVLALALARPWGRRLPPRLLERTALVIGLVLSVYGGLLVVVGAAALAGAFGSPAHPTALRWHVAVWDPWFLFWGLLLATAAVTRSRQRRRHPLGGRATQP</sequence>
<feature type="transmembrane region" description="Helical" evidence="1">
    <location>
        <begin position="98"/>
        <end position="117"/>
    </location>
</feature>
<keyword evidence="1" id="KW-0812">Transmembrane</keyword>
<dbReference type="EMBL" id="JAAGWF010000032">
    <property type="protein sequence ID" value="NEK60612.1"/>
    <property type="molecule type" value="Genomic_DNA"/>
</dbReference>